<keyword evidence="1" id="KW-0812">Transmembrane</keyword>
<evidence type="ECO:0000313" key="2">
    <source>
        <dbReference type="EMBL" id="SEI81212.1"/>
    </source>
</evidence>
<dbReference type="OrthoDB" id="4540541at2"/>
<sequence>MNTETLLRYFKGNHKIALLALVSASSLILLFFRILTTRHLGFIFLPWNLFLAWIPLFYIKWVWQRQLSHSQPNWLLAIHLSIWLLFFPNAPYIVTDLLHLRATPEHMIWFDALMIFTFAVSGFLTGLYSIRIVYRLLTHRWNQQVAWLFIAASMFLSGFGVFLGRYGRWNSWDIIAQPMALARGILYSMKDPFAIKHTFTFSFVLMLLYFAFHIFAELKRNESTHKYS</sequence>
<dbReference type="Proteomes" id="UP000199532">
    <property type="component" value="Unassembled WGS sequence"/>
</dbReference>
<dbReference type="EMBL" id="FNXY01000003">
    <property type="protein sequence ID" value="SEI81212.1"/>
    <property type="molecule type" value="Genomic_DNA"/>
</dbReference>
<gene>
    <name evidence="2" type="ORF">SAMN04487995_2325</name>
</gene>
<keyword evidence="1" id="KW-1133">Transmembrane helix</keyword>
<dbReference type="InterPro" id="IPR009793">
    <property type="entry name" value="DUF1361"/>
</dbReference>
<feature type="transmembrane region" description="Helical" evidence="1">
    <location>
        <begin position="41"/>
        <end position="62"/>
    </location>
</feature>
<reference evidence="2 3" key="1">
    <citation type="submission" date="2016-10" db="EMBL/GenBank/DDBJ databases">
        <authorList>
            <person name="de Groot N.N."/>
        </authorList>
    </citation>
    <scope>NUCLEOTIDE SEQUENCE [LARGE SCALE GENOMIC DNA]</scope>
    <source>
        <strain evidence="2 3">DSM 19938</strain>
    </source>
</reference>
<evidence type="ECO:0000256" key="1">
    <source>
        <dbReference type="SAM" id="Phobius"/>
    </source>
</evidence>
<evidence type="ECO:0000313" key="3">
    <source>
        <dbReference type="Proteomes" id="UP000199532"/>
    </source>
</evidence>
<accession>A0A1H6TZN9</accession>
<organism evidence="2 3">
    <name type="scientific">Dyadobacter koreensis</name>
    <dbReference type="NCBI Taxonomy" id="408657"/>
    <lineage>
        <taxon>Bacteria</taxon>
        <taxon>Pseudomonadati</taxon>
        <taxon>Bacteroidota</taxon>
        <taxon>Cytophagia</taxon>
        <taxon>Cytophagales</taxon>
        <taxon>Spirosomataceae</taxon>
        <taxon>Dyadobacter</taxon>
    </lineage>
</organism>
<dbReference type="AlphaFoldDB" id="A0A1H6TZN9"/>
<feature type="transmembrane region" description="Helical" evidence="1">
    <location>
        <begin position="74"/>
        <end position="94"/>
    </location>
</feature>
<keyword evidence="3" id="KW-1185">Reference proteome</keyword>
<dbReference type="RefSeq" id="WP_090335302.1">
    <property type="nucleotide sequence ID" value="NZ_FNXY01000003.1"/>
</dbReference>
<dbReference type="Pfam" id="PF07099">
    <property type="entry name" value="DUF1361"/>
    <property type="match status" value="1"/>
</dbReference>
<proteinExistence type="predicted"/>
<name>A0A1H6TZN9_9BACT</name>
<feature type="transmembrane region" description="Helical" evidence="1">
    <location>
        <begin position="106"/>
        <end position="133"/>
    </location>
</feature>
<feature type="transmembrane region" description="Helical" evidence="1">
    <location>
        <begin position="198"/>
        <end position="216"/>
    </location>
</feature>
<protein>
    <submittedName>
        <fullName evidence="2">Uncharacterized membrane protein</fullName>
    </submittedName>
</protein>
<feature type="transmembrane region" description="Helical" evidence="1">
    <location>
        <begin position="16"/>
        <end position="35"/>
    </location>
</feature>
<feature type="transmembrane region" description="Helical" evidence="1">
    <location>
        <begin position="145"/>
        <end position="163"/>
    </location>
</feature>
<dbReference type="STRING" id="408657.SAMN04487995_2325"/>
<keyword evidence="1" id="KW-0472">Membrane</keyword>